<protein>
    <submittedName>
        <fullName evidence="1">Uncharacterized protein</fullName>
    </submittedName>
</protein>
<evidence type="ECO:0000313" key="2">
    <source>
        <dbReference type="Proteomes" id="UP000814243"/>
    </source>
</evidence>
<accession>A0A922M8T3</accession>
<reference evidence="1" key="1">
    <citation type="journal article" date="2021" name="G3 (Bethesda)">
        <title>Genome and transcriptome analysis of the beet armyworm Spodoptera exigua reveals targets for pest control. .</title>
        <authorList>
            <person name="Simon S."/>
            <person name="Breeschoten T."/>
            <person name="Jansen H.J."/>
            <person name="Dirks R.P."/>
            <person name="Schranz M.E."/>
            <person name="Ros V.I.D."/>
        </authorList>
    </citation>
    <scope>NUCLEOTIDE SEQUENCE</scope>
    <source>
        <strain evidence="1">TB_SE_WUR_2020</strain>
    </source>
</reference>
<name>A0A922M8T3_SPOEX</name>
<proteinExistence type="predicted"/>
<dbReference type="PANTHER" id="PTHR46601:SF2">
    <property type="entry name" value="UBIQUITIN-LIKE PROTEASE FAMILY PROFILE DOMAIN-CONTAINING PROTEIN"/>
    <property type="match status" value="1"/>
</dbReference>
<evidence type="ECO:0000313" key="1">
    <source>
        <dbReference type="EMBL" id="KAH9632038.1"/>
    </source>
</evidence>
<gene>
    <name evidence="1" type="ORF">HF086_005369</name>
</gene>
<dbReference type="EMBL" id="JACEFF010000735">
    <property type="protein sequence ID" value="KAH9632038.1"/>
    <property type="molecule type" value="Genomic_DNA"/>
</dbReference>
<sequence length="108" mass="12885">MVWERDTKKVDTKEIKIIKKKTKRSDPRNLIIELENMLPKFLSHTSNIVNQYATVKCLKESLTTNEALVHMDFSENYSYKYSEEVQSMHFWWQPWSSLTSYSSGLFKK</sequence>
<dbReference type="AlphaFoldDB" id="A0A922M8T3"/>
<dbReference type="PANTHER" id="PTHR46601">
    <property type="entry name" value="ULP_PROTEASE DOMAIN-CONTAINING PROTEIN"/>
    <property type="match status" value="1"/>
</dbReference>
<dbReference type="Proteomes" id="UP000814243">
    <property type="component" value="Unassembled WGS sequence"/>
</dbReference>
<comment type="caution">
    <text evidence="1">The sequence shown here is derived from an EMBL/GenBank/DDBJ whole genome shotgun (WGS) entry which is preliminary data.</text>
</comment>
<organism evidence="1 2">
    <name type="scientific">Spodoptera exigua</name>
    <name type="common">Beet armyworm</name>
    <name type="synonym">Noctua fulgens</name>
    <dbReference type="NCBI Taxonomy" id="7107"/>
    <lineage>
        <taxon>Eukaryota</taxon>
        <taxon>Metazoa</taxon>
        <taxon>Ecdysozoa</taxon>
        <taxon>Arthropoda</taxon>
        <taxon>Hexapoda</taxon>
        <taxon>Insecta</taxon>
        <taxon>Pterygota</taxon>
        <taxon>Neoptera</taxon>
        <taxon>Endopterygota</taxon>
        <taxon>Lepidoptera</taxon>
        <taxon>Glossata</taxon>
        <taxon>Ditrysia</taxon>
        <taxon>Noctuoidea</taxon>
        <taxon>Noctuidae</taxon>
        <taxon>Amphipyrinae</taxon>
        <taxon>Spodoptera</taxon>
    </lineage>
</organism>